<reference evidence="2" key="1">
    <citation type="submission" date="2016-11" db="UniProtKB">
        <authorList>
            <consortium name="WormBaseParasite"/>
        </authorList>
    </citation>
    <scope>IDENTIFICATION</scope>
</reference>
<accession>A0A1I7Y6Y5</accession>
<organism evidence="1 2">
    <name type="scientific">Steinernema glaseri</name>
    <dbReference type="NCBI Taxonomy" id="37863"/>
    <lineage>
        <taxon>Eukaryota</taxon>
        <taxon>Metazoa</taxon>
        <taxon>Ecdysozoa</taxon>
        <taxon>Nematoda</taxon>
        <taxon>Chromadorea</taxon>
        <taxon>Rhabditida</taxon>
        <taxon>Tylenchina</taxon>
        <taxon>Panagrolaimomorpha</taxon>
        <taxon>Strongyloidoidea</taxon>
        <taxon>Steinernematidae</taxon>
        <taxon>Steinernema</taxon>
    </lineage>
</organism>
<dbReference type="WBParaSite" id="L893_g13296.t1">
    <property type="protein sequence ID" value="L893_g13296.t1"/>
    <property type="gene ID" value="L893_g13296"/>
</dbReference>
<evidence type="ECO:0000313" key="2">
    <source>
        <dbReference type="WBParaSite" id="L893_g13296.t1"/>
    </source>
</evidence>
<protein>
    <submittedName>
        <fullName evidence="2">FBA_2 domain-containing protein</fullName>
    </submittedName>
</protein>
<evidence type="ECO:0000313" key="1">
    <source>
        <dbReference type="Proteomes" id="UP000095287"/>
    </source>
</evidence>
<keyword evidence="1" id="KW-1185">Reference proteome</keyword>
<sequence>MDSLSFYFVADVVAHLESMEDVKKLGGVWSAAAQEEAESRITCSLNLSSRRNGGERAIYYEFMCNPGGIMSFKEVKKLNLRRLRISSIILSEQCTYNIEKELLPELLSFANSYLTYLQRFTIRSHEDVDENGHDHSMVQSIHSLKNIREIVLWYRDFTARGFFDFRSFTHRYQFLRQVLSTARTEVLLLKGGWSLRILDILMEGWEKSSVRDIYIDDASNSTCHTLQCDVLKKIYQFWVDGFFVTRSLDAVFLLQDDLSALAITFGRPSGNLLTNKWCFRHPSHGTFQLVTHRNSKLSYPYLRILIA</sequence>
<proteinExistence type="predicted"/>
<dbReference type="AlphaFoldDB" id="A0A1I7Y6Y5"/>
<dbReference type="Proteomes" id="UP000095287">
    <property type="component" value="Unplaced"/>
</dbReference>
<name>A0A1I7Y6Y5_9BILA</name>